<evidence type="ECO:0000313" key="3">
    <source>
        <dbReference type="Proteomes" id="UP000059680"/>
    </source>
</evidence>
<reference evidence="2 3" key="3">
    <citation type="journal article" date="2013" name="Rice">
        <title>Improvement of the Oryza sativa Nipponbare reference genome using next generation sequence and optical map data.</title>
        <authorList>
            <person name="Kawahara Y."/>
            <person name="de la Bastide M."/>
            <person name="Hamilton J.P."/>
            <person name="Kanamori H."/>
            <person name="McCombie W.R."/>
            <person name="Ouyang S."/>
            <person name="Schwartz D.C."/>
            <person name="Tanaka T."/>
            <person name="Wu J."/>
            <person name="Zhou S."/>
            <person name="Childs K.L."/>
            <person name="Davidson R.M."/>
            <person name="Lin H."/>
            <person name="Quesada-Ocampo L."/>
            <person name="Vaillancourt B."/>
            <person name="Sakai H."/>
            <person name="Lee S.S."/>
            <person name="Kim J."/>
            <person name="Numa H."/>
            <person name="Itoh T."/>
            <person name="Buell C.R."/>
            <person name="Matsumoto T."/>
        </authorList>
    </citation>
    <scope>NUCLEOTIDE SEQUENCE [LARGE SCALE GENOMIC DNA]</scope>
    <source>
        <strain evidence="3">cv. Nipponbare</strain>
    </source>
</reference>
<dbReference type="InParanoid" id="A0A0P0WYA6"/>
<keyword evidence="3" id="KW-1185">Reference proteome</keyword>
<reference evidence="2 3" key="2">
    <citation type="journal article" date="2013" name="Plant Cell Physiol.">
        <title>Rice Annotation Project Database (RAP-DB): an integrative and interactive database for rice genomics.</title>
        <authorList>
            <person name="Sakai H."/>
            <person name="Lee S.S."/>
            <person name="Tanaka T."/>
            <person name="Numa H."/>
            <person name="Kim J."/>
            <person name="Kawahara Y."/>
            <person name="Wakimoto H."/>
            <person name="Yang C.C."/>
            <person name="Iwamoto M."/>
            <person name="Abe T."/>
            <person name="Yamada Y."/>
            <person name="Muto A."/>
            <person name="Inokuchi H."/>
            <person name="Ikemura T."/>
            <person name="Matsumoto T."/>
            <person name="Sasaki T."/>
            <person name="Itoh T."/>
        </authorList>
    </citation>
    <scope>NUCLEOTIDE SEQUENCE [LARGE SCALE GENOMIC DNA]</scope>
    <source>
        <strain evidence="3">cv. Nipponbare</strain>
    </source>
</reference>
<feature type="region of interest" description="Disordered" evidence="1">
    <location>
        <begin position="1"/>
        <end position="48"/>
    </location>
</feature>
<name>A0A0P0WYA6_ORYSJ</name>
<dbReference type="Gramene" id="Os06t0569601-01">
    <property type="protein sequence ID" value="Os06t0569601-01"/>
    <property type="gene ID" value="Os06g0569601"/>
</dbReference>
<feature type="compositionally biased region" description="Low complexity" evidence="1">
    <location>
        <begin position="32"/>
        <end position="45"/>
    </location>
</feature>
<gene>
    <name evidence="2" type="ordered locus">Os06g0569601</name>
    <name evidence="2" type="ORF">OSNPB_060569601</name>
</gene>
<sequence>MPRLDHELPHARTPPPALTSAVSPPTQRRPPGSSNTHTLSLSSSSSPPPGFGLTYAALSCLRAVLELELFSTAVAAL</sequence>
<evidence type="ECO:0000256" key="1">
    <source>
        <dbReference type="SAM" id="MobiDB-lite"/>
    </source>
</evidence>
<reference evidence="3" key="1">
    <citation type="journal article" date="2005" name="Nature">
        <title>The map-based sequence of the rice genome.</title>
        <authorList>
            <consortium name="International rice genome sequencing project (IRGSP)"/>
            <person name="Matsumoto T."/>
            <person name="Wu J."/>
            <person name="Kanamori H."/>
            <person name="Katayose Y."/>
            <person name="Fujisawa M."/>
            <person name="Namiki N."/>
            <person name="Mizuno H."/>
            <person name="Yamamoto K."/>
            <person name="Antonio B.A."/>
            <person name="Baba T."/>
            <person name="Sakata K."/>
            <person name="Nagamura Y."/>
            <person name="Aoki H."/>
            <person name="Arikawa K."/>
            <person name="Arita K."/>
            <person name="Bito T."/>
            <person name="Chiden Y."/>
            <person name="Fujitsuka N."/>
            <person name="Fukunaka R."/>
            <person name="Hamada M."/>
            <person name="Harada C."/>
            <person name="Hayashi A."/>
            <person name="Hijishita S."/>
            <person name="Honda M."/>
            <person name="Hosokawa S."/>
            <person name="Ichikawa Y."/>
            <person name="Idonuma A."/>
            <person name="Iijima M."/>
            <person name="Ikeda M."/>
            <person name="Ikeno M."/>
            <person name="Ito K."/>
            <person name="Ito S."/>
            <person name="Ito T."/>
            <person name="Ito Y."/>
            <person name="Ito Y."/>
            <person name="Iwabuchi A."/>
            <person name="Kamiya K."/>
            <person name="Karasawa W."/>
            <person name="Kurita K."/>
            <person name="Katagiri S."/>
            <person name="Kikuta A."/>
            <person name="Kobayashi H."/>
            <person name="Kobayashi N."/>
            <person name="Machita K."/>
            <person name="Maehara T."/>
            <person name="Masukawa M."/>
            <person name="Mizubayashi T."/>
            <person name="Mukai Y."/>
            <person name="Nagasaki H."/>
            <person name="Nagata Y."/>
            <person name="Naito S."/>
            <person name="Nakashima M."/>
            <person name="Nakama Y."/>
            <person name="Nakamichi Y."/>
            <person name="Nakamura M."/>
            <person name="Meguro A."/>
            <person name="Negishi M."/>
            <person name="Ohta I."/>
            <person name="Ohta T."/>
            <person name="Okamoto M."/>
            <person name="Ono N."/>
            <person name="Saji S."/>
            <person name="Sakaguchi M."/>
            <person name="Sakai K."/>
            <person name="Shibata M."/>
            <person name="Shimokawa T."/>
            <person name="Song J."/>
            <person name="Takazaki Y."/>
            <person name="Terasawa K."/>
            <person name="Tsugane M."/>
            <person name="Tsuji K."/>
            <person name="Ueda S."/>
            <person name="Waki K."/>
            <person name="Yamagata H."/>
            <person name="Yamamoto M."/>
            <person name="Yamamoto S."/>
            <person name="Yamane H."/>
            <person name="Yoshiki S."/>
            <person name="Yoshihara R."/>
            <person name="Yukawa K."/>
            <person name="Zhong H."/>
            <person name="Yano M."/>
            <person name="Yuan Q."/>
            <person name="Ouyang S."/>
            <person name="Liu J."/>
            <person name="Jones K.M."/>
            <person name="Gansberger K."/>
            <person name="Moffat K."/>
            <person name="Hill J."/>
            <person name="Bera J."/>
            <person name="Fadrosh D."/>
            <person name="Jin S."/>
            <person name="Johri S."/>
            <person name="Kim M."/>
            <person name="Overton L."/>
            <person name="Reardon M."/>
            <person name="Tsitrin T."/>
            <person name="Vuong H."/>
            <person name="Weaver B."/>
            <person name="Ciecko A."/>
            <person name="Tallon L."/>
            <person name="Jackson J."/>
            <person name="Pai G."/>
            <person name="Aken S.V."/>
            <person name="Utterback T."/>
            <person name="Reidmuller S."/>
            <person name="Feldblyum T."/>
            <person name="Hsiao J."/>
            <person name="Zismann V."/>
            <person name="Iobst S."/>
            <person name="de Vazeille A.R."/>
            <person name="Buell C.R."/>
            <person name="Ying K."/>
            <person name="Li Y."/>
            <person name="Lu T."/>
            <person name="Huang Y."/>
            <person name="Zhao Q."/>
            <person name="Feng Q."/>
            <person name="Zhang L."/>
            <person name="Zhu J."/>
            <person name="Weng Q."/>
            <person name="Mu J."/>
            <person name="Lu Y."/>
            <person name="Fan D."/>
            <person name="Liu Y."/>
            <person name="Guan J."/>
            <person name="Zhang Y."/>
            <person name="Yu S."/>
            <person name="Liu X."/>
            <person name="Zhang Y."/>
            <person name="Hong G."/>
            <person name="Han B."/>
            <person name="Choisne N."/>
            <person name="Demange N."/>
            <person name="Orjeda G."/>
            <person name="Samain S."/>
            <person name="Cattolico L."/>
            <person name="Pelletier E."/>
            <person name="Couloux A."/>
            <person name="Segurens B."/>
            <person name="Wincker P."/>
            <person name="D'Hont A."/>
            <person name="Scarpelli C."/>
            <person name="Weissenbach J."/>
            <person name="Salanoubat M."/>
            <person name="Quetier F."/>
            <person name="Yu Y."/>
            <person name="Kim H.R."/>
            <person name="Rambo T."/>
            <person name="Currie J."/>
            <person name="Collura K."/>
            <person name="Luo M."/>
            <person name="Yang T."/>
            <person name="Ammiraju J.S.S."/>
            <person name="Engler F."/>
            <person name="Soderlund C."/>
            <person name="Wing R.A."/>
            <person name="Palmer L.E."/>
            <person name="de la Bastide M."/>
            <person name="Spiegel L."/>
            <person name="Nascimento L."/>
            <person name="Zutavern T."/>
            <person name="O'Shaughnessy A."/>
            <person name="Dike S."/>
            <person name="Dedhia N."/>
            <person name="Preston R."/>
            <person name="Balija V."/>
            <person name="McCombie W.R."/>
            <person name="Chow T."/>
            <person name="Chen H."/>
            <person name="Chung M."/>
            <person name="Chen C."/>
            <person name="Shaw J."/>
            <person name="Wu H."/>
            <person name="Hsiao K."/>
            <person name="Chao Y."/>
            <person name="Chu M."/>
            <person name="Cheng C."/>
            <person name="Hour A."/>
            <person name="Lee P."/>
            <person name="Lin S."/>
            <person name="Lin Y."/>
            <person name="Liou J."/>
            <person name="Liu S."/>
            <person name="Hsing Y."/>
            <person name="Raghuvanshi S."/>
            <person name="Mohanty A."/>
            <person name="Bharti A.K."/>
            <person name="Gaur A."/>
            <person name="Gupta V."/>
            <person name="Kumar D."/>
            <person name="Ravi V."/>
            <person name="Vij S."/>
            <person name="Kapur A."/>
            <person name="Khurana P."/>
            <person name="Khurana P."/>
            <person name="Khurana J.P."/>
            <person name="Tyagi A.K."/>
            <person name="Gaikwad K."/>
            <person name="Singh A."/>
            <person name="Dalal V."/>
            <person name="Srivastava S."/>
            <person name="Dixit A."/>
            <person name="Pal A.K."/>
            <person name="Ghazi I.A."/>
            <person name="Yadav M."/>
            <person name="Pandit A."/>
            <person name="Bhargava A."/>
            <person name="Sureshbabu K."/>
            <person name="Batra K."/>
            <person name="Sharma T.R."/>
            <person name="Mohapatra T."/>
            <person name="Singh N.K."/>
            <person name="Messing J."/>
            <person name="Nelson A.B."/>
            <person name="Fuks G."/>
            <person name="Kavchok S."/>
            <person name="Keizer G."/>
            <person name="Linton E."/>
            <person name="Llaca V."/>
            <person name="Song R."/>
            <person name="Tanyolac B."/>
            <person name="Young S."/>
            <person name="Ho-Il K."/>
            <person name="Hahn J.H."/>
            <person name="Sangsakoo G."/>
            <person name="Vanavichit A."/>
            <person name="de Mattos Luiz.A.T."/>
            <person name="Zimmer P.D."/>
            <person name="Malone G."/>
            <person name="Dellagostin O."/>
            <person name="de Oliveira A.C."/>
            <person name="Bevan M."/>
            <person name="Bancroft I."/>
            <person name="Minx P."/>
            <person name="Cordum H."/>
            <person name="Wilson R."/>
            <person name="Cheng Z."/>
            <person name="Jin W."/>
            <person name="Jiang J."/>
            <person name="Leong S.A."/>
            <person name="Iwama H."/>
            <person name="Gojobori T."/>
            <person name="Itoh T."/>
            <person name="Niimura Y."/>
            <person name="Fujii Y."/>
            <person name="Habara T."/>
            <person name="Sakai H."/>
            <person name="Sato Y."/>
            <person name="Wilson G."/>
            <person name="Kumar K."/>
            <person name="McCouch S."/>
            <person name="Juretic N."/>
            <person name="Hoen D."/>
            <person name="Wright S."/>
            <person name="Bruskiewich R."/>
            <person name="Bureau T."/>
            <person name="Miyao A."/>
            <person name="Hirochika H."/>
            <person name="Nishikawa T."/>
            <person name="Kadowaki K."/>
            <person name="Sugiura M."/>
            <person name="Burr B."/>
            <person name="Sasaki T."/>
        </authorList>
    </citation>
    <scope>NUCLEOTIDE SEQUENCE [LARGE SCALE GENOMIC DNA]</scope>
    <source>
        <strain evidence="3">cv. Nipponbare</strain>
    </source>
</reference>
<accession>A0A0P0WYA6</accession>
<organism evidence="2 3">
    <name type="scientific">Oryza sativa subsp. japonica</name>
    <name type="common">Rice</name>
    <dbReference type="NCBI Taxonomy" id="39947"/>
    <lineage>
        <taxon>Eukaryota</taxon>
        <taxon>Viridiplantae</taxon>
        <taxon>Streptophyta</taxon>
        <taxon>Embryophyta</taxon>
        <taxon>Tracheophyta</taxon>
        <taxon>Spermatophyta</taxon>
        <taxon>Magnoliopsida</taxon>
        <taxon>Liliopsida</taxon>
        <taxon>Poales</taxon>
        <taxon>Poaceae</taxon>
        <taxon>BOP clade</taxon>
        <taxon>Oryzoideae</taxon>
        <taxon>Oryzeae</taxon>
        <taxon>Oryzinae</taxon>
        <taxon>Oryza</taxon>
        <taxon>Oryza sativa</taxon>
    </lineage>
</organism>
<dbReference type="PaxDb" id="39947-A0A0P0WYA6"/>
<proteinExistence type="predicted"/>
<evidence type="ECO:0000313" key="2">
    <source>
        <dbReference type="EMBL" id="BAS98306.1"/>
    </source>
</evidence>
<dbReference type="Proteomes" id="UP000059680">
    <property type="component" value="Chromosome 6"/>
</dbReference>
<dbReference type="EMBL" id="AP014962">
    <property type="protein sequence ID" value="BAS98306.1"/>
    <property type="molecule type" value="Genomic_DNA"/>
</dbReference>
<feature type="compositionally biased region" description="Basic and acidic residues" evidence="1">
    <location>
        <begin position="1"/>
        <end position="10"/>
    </location>
</feature>
<protein>
    <submittedName>
        <fullName evidence="2">Os06g0569601 protein</fullName>
    </submittedName>
</protein>
<dbReference type="AlphaFoldDB" id="A0A0P0WYA6"/>